<evidence type="ECO:0000313" key="3">
    <source>
        <dbReference type="EMBL" id="MBC3934543.1"/>
    </source>
</evidence>
<dbReference type="Proteomes" id="UP000612361">
    <property type="component" value="Unassembled WGS sequence"/>
</dbReference>
<protein>
    <submittedName>
        <fullName evidence="3">IucA/IucC family siderophore biosynthesis protein</fullName>
    </submittedName>
</protein>
<dbReference type="RefSeq" id="WP_186880155.1">
    <property type="nucleotide sequence ID" value="NZ_JACOGG010000003.1"/>
</dbReference>
<dbReference type="Pfam" id="PF04183">
    <property type="entry name" value="IucA_IucC"/>
    <property type="match status" value="1"/>
</dbReference>
<dbReference type="InterPro" id="IPR037455">
    <property type="entry name" value="LucA/IucC-like"/>
</dbReference>
<feature type="domain" description="Aerobactin siderophore biosynthesis IucA/IucC-like C-terminal" evidence="2">
    <location>
        <begin position="442"/>
        <end position="605"/>
    </location>
</feature>
<keyword evidence="4" id="KW-1185">Reference proteome</keyword>
<dbReference type="Gene3D" id="1.10.510.40">
    <property type="match status" value="1"/>
</dbReference>
<accession>A0A923I6N2</accession>
<dbReference type="EMBL" id="JACOGG010000003">
    <property type="protein sequence ID" value="MBC3934543.1"/>
    <property type="molecule type" value="Genomic_DNA"/>
</dbReference>
<sequence>MNALTPHRYFSTAEHEQAAAWQDYADSERRGLLKTLQALFREELLSKQFLIQDASNSWLPLWQQQRIMRFDGLHFGRSGACSLAGAITYYHAGHAPKRITSGSELLSCLASSLHTAIQADDLQRLNTELANSVQNDALCHSFRRLWADQLRADFYALAPHFIAALRQSGHPHPVLLLEQWGTIGHPWHPAFKSKIGLSSSEVMELSPEFHPELAISVLAVRKECMRVTSGNQALDYLDWFATHYPDTASAWRAALDRRHMQVDAWVPVPMHPYQLKRVLPQRFAAELAAGQIVILDEVMLSCSPSMSFRTVEALAYPQAPHLKLPVGLQMTSAQRTVSPKSAVMGPRISQLIQGILQHEAGFQHKLDILPELPGLHWIDADDDRARHLAVLFRANPLSKRDADLFPIPVGSLFANSPFHDKALATELIALAYGDHAEGALSFFEQYCQVVLGASLSAYLLYGIAFEAHQQNSLIQVDQDYRPAQLLVRDFGDLRIYAPLLQSRGLQLEAYRNGHVMFDDILQVRDKLLHATFLCQLSELAVLLATSYHIPEAALWNILRHQTEAAFDHLRSRCDVAHWSSEREAILHAPWPAKSLLKMRLSDSADDVHGTMPNPLCTGR</sequence>
<organism evidence="3 4">
    <name type="scientific">Undibacterium rugosum</name>
    <dbReference type="NCBI Taxonomy" id="2762291"/>
    <lineage>
        <taxon>Bacteria</taxon>
        <taxon>Pseudomonadati</taxon>
        <taxon>Pseudomonadota</taxon>
        <taxon>Betaproteobacteria</taxon>
        <taxon>Burkholderiales</taxon>
        <taxon>Oxalobacteraceae</taxon>
        <taxon>Undibacterium</taxon>
    </lineage>
</organism>
<name>A0A923I6N2_9BURK</name>
<dbReference type="GO" id="GO:0016881">
    <property type="term" value="F:acid-amino acid ligase activity"/>
    <property type="evidence" value="ECO:0007669"/>
    <property type="project" value="UniProtKB-ARBA"/>
</dbReference>
<evidence type="ECO:0000259" key="2">
    <source>
        <dbReference type="Pfam" id="PF06276"/>
    </source>
</evidence>
<feature type="domain" description="Aerobactin siderophore biosynthesis IucA/IucC N-terminal" evidence="1">
    <location>
        <begin position="176"/>
        <end position="414"/>
    </location>
</feature>
<dbReference type="InterPro" id="IPR007310">
    <property type="entry name" value="Aerobactin_biosyn_IucA/IucC_N"/>
</dbReference>
<gene>
    <name evidence="3" type="ORF">H8K47_04160</name>
</gene>
<dbReference type="PANTHER" id="PTHR34384">
    <property type="entry name" value="L-2,3-DIAMINOPROPANOATE--CITRATE LIGASE"/>
    <property type="match status" value="1"/>
</dbReference>
<proteinExistence type="predicted"/>
<reference evidence="3" key="1">
    <citation type="submission" date="2020-08" db="EMBL/GenBank/DDBJ databases">
        <title>Novel species isolated from subtropical streams in China.</title>
        <authorList>
            <person name="Lu H."/>
        </authorList>
    </citation>
    <scope>NUCLEOTIDE SEQUENCE</scope>
    <source>
        <strain evidence="3">CY7W</strain>
    </source>
</reference>
<comment type="caution">
    <text evidence="3">The sequence shown here is derived from an EMBL/GenBank/DDBJ whole genome shotgun (WGS) entry which is preliminary data.</text>
</comment>
<evidence type="ECO:0000313" key="4">
    <source>
        <dbReference type="Proteomes" id="UP000612361"/>
    </source>
</evidence>
<dbReference type="AlphaFoldDB" id="A0A923I6N2"/>
<dbReference type="Pfam" id="PF06276">
    <property type="entry name" value="FhuF"/>
    <property type="match status" value="1"/>
</dbReference>
<evidence type="ECO:0000259" key="1">
    <source>
        <dbReference type="Pfam" id="PF04183"/>
    </source>
</evidence>
<dbReference type="InterPro" id="IPR022770">
    <property type="entry name" value="IucA/IucC-like_C"/>
</dbReference>
<dbReference type="GO" id="GO:0019290">
    <property type="term" value="P:siderophore biosynthetic process"/>
    <property type="evidence" value="ECO:0007669"/>
    <property type="project" value="InterPro"/>
</dbReference>